<dbReference type="InterPro" id="IPR011009">
    <property type="entry name" value="Kinase-like_dom_sf"/>
</dbReference>
<dbReference type="InterPro" id="IPR002575">
    <property type="entry name" value="Aminoglycoside_PTrfase"/>
</dbReference>
<organism evidence="2 3">
    <name type="scientific">Nesterenkonia xinjiangensis</name>
    <dbReference type="NCBI Taxonomy" id="225327"/>
    <lineage>
        <taxon>Bacteria</taxon>
        <taxon>Bacillati</taxon>
        <taxon>Actinomycetota</taxon>
        <taxon>Actinomycetes</taxon>
        <taxon>Micrococcales</taxon>
        <taxon>Micrococcaceae</taxon>
        <taxon>Nesterenkonia</taxon>
    </lineage>
</organism>
<dbReference type="GO" id="GO:0016301">
    <property type="term" value="F:kinase activity"/>
    <property type="evidence" value="ECO:0007669"/>
    <property type="project" value="UniProtKB-KW"/>
</dbReference>
<sequence length="250" mass="27615">MDHEQPLTGGNVSDDVVRVGGTVRKPWSSATASVHAFLTHLGNHGIDVPRVLGRDSRGRQILEFIPGPMVEARRLTSDELHRVGALVRRIHDVAAQHRPDEDAPWENVLPAPEHELICHNDLAPWNLVVGERFVFIDWDGAGPSSRLWDLAYSAQAFTANDPAEDPETAAARLAAFVDGYGADHALRSALPEAMGDRTAAMCRLLRESHTSGREPWGSMYLTGHGAHWAAATAYVLAHERIWREALRPRR</sequence>
<keyword evidence="2" id="KW-0808">Transferase</keyword>
<name>A0A7Z0GM32_9MICC</name>
<dbReference type="Pfam" id="PF01636">
    <property type="entry name" value="APH"/>
    <property type="match status" value="1"/>
</dbReference>
<keyword evidence="2" id="KW-0418">Kinase</keyword>
<dbReference type="Gene3D" id="3.90.1200.10">
    <property type="match status" value="1"/>
</dbReference>
<evidence type="ECO:0000313" key="2">
    <source>
        <dbReference type="EMBL" id="NYJ78495.1"/>
    </source>
</evidence>
<proteinExistence type="predicted"/>
<dbReference type="SUPFAM" id="SSF56112">
    <property type="entry name" value="Protein kinase-like (PK-like)"/>
    <property type="match status" value="1"/>
</dbReference>
<keyword evidence="3" id="KW-1185">Reference proteome</keyword>
<protein>
    <submittedName>
        <fullName evidence="2">Ser/Thr protein kinase RdoA (MazF antagonist)</fullName>
    </submittedName>
</protein>
<evidence type="ECO:0000259" key="1">
    <source>
        <dbReference type="Pfam" id="PF01636"/>
    </source>
</evidence>
<accession>A0A7Z0GM32</accession>
<comment type="caution">
    <text evidence="2">The sequence shown here is derived from an EMBL/GenBank/DDBJ whole genome shotgun (WGS) entry which is preliminary data.</text>
</comment>
<dbReference type="RefSeq" id="WP_179541831.1">
    <property type="nucleotide sequence ID" value="NZ_BAAALL010000005.1"/>
</dbReference>
<reference evidence="2 3" key="1">
    <citation type="submission" date="2020-07" db="EMBL/GenBank/DDBJ databases">
        <title>Sequencing the genomes of 1000 actinobacteria strains.</title>
        <authorList>
            <person name="Klenk H.-P."/>
        </authorList>
    </citation>
    <scope>NUCLEOTIDE SEQUENCE [LARGE SCALE GENOMIC DNA]</scope>
    <source>
        <strain evidence="2 3">DSM 15475</strain>
    </source>
</reference>
<evidence type="ECO:0000313" key="3">
    <source>
        <dbReference type="Proteomes" id="UP000535437"/>
    </source>
</evidence>
<gene>
    <name evidence="2" type="ORF">HNR09_001906</name>
</gene>
<dbReference type="EMBL" id="JACCFY010000001">
    <property type="protein sequence ID" value="NYJ78495.1"/>
    <property type="molecule type" value="Genomic_DNA"/>
</dbReference>
<dbReference type="AlphaFoldDB" id="A0A7Z0GM32"/>
<dbReference type="Proteomes" id="UP000535437">
    <property type="component" value="Unassembled WGS sequence"/>
</dbReference>
<feature type="domain" description="Aminoglycoside phosphotransferase" evidence="1">
    <location>
        <begin position="107"/>
        <end position="180"/>
    </location>
</feature>